<gene>
    <name evidence="2" type="ORF">A2561_02620</name>
</gene>
<dbReference type="GO" id="GO:0008893">
    <property type="term" value="F:guanosine-3',5'-bis(diphosphate) 3'-diphosphatase activity"/>
    <property type="evidence" value="ECO:0007669"/>
    <property type="project" value="TreeGrafter"/>
</dbReference>
<evidence type="ECO:0000259" key="1">
    <source>
        <dbReference type="SMART" id="SM00471"/>
    </source>
</evidence>
<evidence type="ECO:0000313" key="2">
    <source>
        <dbReference type="EMBL" id="OGZ89301.1"/>
    </source>
</evidence>
<dbReference type="EMBL" id="MHPU01000008">
    <property type="protein sequence ID" value="OGZ89301.1"/>
    <property type="molecule type" value="Genomic_DNA"/>
</dbReference>
<dbReference type="PANTHER" id="PTHR46246">
    <property type="entry name" value="GUANOSINE-3',5'-BIS(DIPHOSPHATE) 3'-PYROPHOSPHOHYDROLASE MESH1"/>
    <property type="match status" value="1"/>
</dbReference>
<comment type="caution">
    <text evidence="2">The sequence shown here is derived from an EMBL/GenBank/DDBJ whole genome shotgun (WGS) entry which is preliminary data.</text>
</comment>
<feature type="domain" description="HD/PDEase" evidence="1">
    <location>
        <begin position="25"/>
        <end position="131"/>
    </location>
</feature>
<organism evidence="2 3">
    <name type="scientific">Candidatus Staskawiczbacteria bacterium RIFOXYD1_FULL_32_13</name>
    <dbReference type="NCBI Taxonomy" id="1802234"/>
    <lineage>
        <taxon>Bacteria</taxon>
        <taxon>Candidatus Staskawicziibacteriota</taxon>
    </lineage>
</organism>
<dbReference type="Gene3D" id="1.10.3210.10">
    <property type="entry name" value="Hypothetical protein af1432"/>
    <property type="match status" value="1"/>
</dbReference>
<dbReference type="SUPFAM" id="SSF109604">
    <property type="entry name" value="HD-domain/PDEase-like"/>
    <property type="match status" value="1"/>
</dbReference>
<reference evidence="2 3" key="1">
    <citation type="journal article" date="2016" name="Nat. Commun.">
        <title>Thousands of microbial genomes shed light on interconnected biogeochemical processes in an aquifer system.</title>
        <authorList>
            <person name="Anantharaman K."/>
            <person name="Brown C.T."/>
            <person name="Hug L.A."/>
            <person name="Sharon I."/>
            <person name="Castelle C.J."/>
            <person name="Probst A.J."/>
            <person name="Thomas B.C."/>
            <person name="Singh A."/>
            <person name="Wilkins M.J."/>
            <person name="Karaoz U."/>
            <person name="Brodie E.L."/>
            <person name="Williams K.H."/>
            <person name="Hubbard S.S."/>
            <person name="Banfield J.F."/>
        </authorList>
    </citation>
    <scope>NUCLEOTIDE SEQUENCE [LARGE SCALE GENOMIC DNA]</scope>
</reference>
<name>A0A1G2JS91_9BACT</name>
<evidence type="ECO:0000313" key="3">
    <source>
        <dbReference type="Proteomes" id="UP000178935"/>
    </source>
</evidence>
<protein>
    <recommendedName>
        <fullName evidence="1">HD/PDEase domain-containing protein</fullName>
    </recommendedName>
</protein>
<dbReference type="Proteomes" id="UP000178935">
    <property type="component" value="Unassembled WGS sequence"/>
</dbReference>
<dbReference type="AlphaFoldDB" id="A0A1G2JS91"/>
<dbReference type="InterPro" id="IPR003607">
    <property type="entry name" value="HD/PDEase_dom"/>
</dbReference>
<dbReference type="Pfam" id="PF13328">
    <property type="entry name" value="HD_4"/>
    <property type="match status" value="1"/>
</dbReference>
<proteinExistence type="predicted"/>
<dbReference type="SMART" id="SM00471">
    <property type="entry name" value="HDc"/>
    <property type="match status" value="1"/>
</dbReference>
<dbReference type="PANTHER" id="PTHR46246:SF1">
    <property type="entry name" value="GUANOSINE-3',5'-BIS(DIPHOSPHATE) 3'-PYROPHOSPHOHYDROLASE MESH1"/>
    <property type="match status" value="1"/>
</dbReference>
<dbReference type="InterPro" id="IPR052194">
    <property type="entry name" value="MESH1"/>
</dbReference>
<accession>A0A1G2JS91</accession>
<sequence length="181" mass="20946">MDDNIIGKAVKIAVFAHKDQVRKADGLPFIIHPFMVALKLAKYNFSDKIVAAALVHDVLEDTNFSEKILKNELGKEVLEIVKAVTNDNSLIWEDEKKKYIETVRNGPDGSKAVSLADKIHNIESLLQAYKKQGPEIWKKFNRGKEKKIWFEEEVLKMLKETWDHPMIKEYEVLINKEKKLE</sequence>